<name>A0A4R6Y528_9BURK</name>
<protein>
    <submittedName>
        <fullName evidence="1">Uncharacterized protein</fullName>
    </submittedName>
</protein>
<dbReference type="Proteomes" id="UP000294480">
    <property type="component" value="Unassembled WGS sequence"/>
</dbReference>
<evidence type="ECO:0000313" key="1">
    <source>
        <dbReference type="EMBL" id="TDR30344.1"/>
    </source>
</evidence>
<keyword evidence="2" id="KW-1185">Reference proteome</keyword>
<sequence>MSIYNPISSISNAAMSVGASVLGGVTQQFGARLGSSLAGRLGAAALGQVAHAASRRVAGVVEPLANQADAWLNGQFNQMLGSMGLNLFSSDVNLSDGALNIAGGLSFKDMWQTVQEIDAYTLSRKNFYVLEINDRSGQSPTAKDGRHSLFNLLTTNLSFTPITINSEAVAIGSVELDKLQTSARTEMSLTCLDDQWGTIKNWAKGRASAVAPSDGTFAVPFLYLFDVKVIFGTNVEQSSYYNETYTMRLSEMSHELSRSGQALEEVTLKFTQWDTFMPSYF</sequence>
<dbReference type="AlphaFoldDB" id="A0A4R6Y528"/>
<dbReference type="EMBL" id="SNZE01000022">
    <property type="protein sequence ID" value="TDR30344.1"/>
    <property type="molecule type" value="Genomic_DNA"/>
</dbReference>
<dbReference type="RefSeq" id="WP_133621227.1">
    <property type="nucleotide sequence ID" value="NZ_SNZE01000022.1"/>
</dbReference>
<evidence type="ECO:0000313" key="2">
    <source>
        <dbReference type="Proteomes" id="UP000294480"/>
    </source>
</evidence>
<organism evidence="1 2">
    <name type="scientific">Hydromonas duriensis</name>
    <dbReference type="NCBI Taxonomy" id="1527608"/>
    <lineage>
        <taxon>Bacteria</taxon>
        <taxon>Pseudomonadati</taxon>
        <taxon>Pseudomonadota</taxon>
        <taxon>Betaproteobacteria</taxon>
        <taxon>Burkholderiales</taxon>
        <taxon>Burkholderiaceae</taxon>
        <taxon>Hydromonas</taxon>
    </lineage>
</organism>
<accession>A0A4R6Y528</accession>
<reference evidence="1 2" key="1">
    <citation type="submission" date="2019-03" db="EMBL/GenBank/DDBJ databases">
        <title>Genomic Encyclopedia of Type Strains, Phase IV (KMG-IV): sequencing the most valuable type-strain genomes for metagenomic binning, comparative biology and taxonomic classification.</title>
        <authorList>
            <person name="Goeker M."/>
        </authorList>
    </citation>
    <scope>NUCLEOTIDE SEQUENCE [LARGE SCALE GENOMIC DNA]</scope>
    <source>
        <strain evidence="1 2">DSM 102852</strain>
    </source>
</reference>
<dbReference type="OrthoDB" id="5570236at2"/>
<comment type="caution">
    <text evidence="1">The sequence shown here is derived from an EMBL/GenBank/DDBJ whole genome shotgun (WGS) entry which is preliminary data.</text>
</comment>
<gene>
    <name evidence="1" type="ORF">DFR44_12213</name>
</gene>
<proteinExistence type="predicted"/>